<feature type="domain" description="TonB C-terminal" evidence="6">
    <location>
        <begin position="89"/>
        <end position="179"/>
    </location>
</feature>
<accession>A0A241ZAB1</accession>
<dbReference type="GO" id="GO:0043213">
    <property type="term" value="P:bacteriocin transport"/>
    <property type="evidence" value="ECO:0007669"/>
    <property type="project" value="InterPro"/>
</dbReference>
<comment type="subcellular location">
    <subcellularLocation>
        <location evidence="1">Membrane</location>
        <topology evidence="1">Single-pass membrane protein</topology>
    </subcellularLocation>
</comment>
<dbReference type="Pfam" id="PF13103">
    <property type="entry name" value="TonB_2"/>
    <property type="match status" value="1"/>
</dbReference>
<dbReference type="Gene3D" id="3.30.1150.10">
    <property type="match status" value="1"/>
</dbReference>
<dbReference type="InterPro" id="IPR037682">
    <property type="entry name" value="TonB_C"/>
</dbReference>
<evidence type="ECO:0000259" key="6">
    <source>
        <dbReference type="PROSITE" id="PS52015"/>
    </source>
</evidence>
<dbReference type="NCBIfam" id="TIGR02794">
    <property type="entry name" value="tolA_full"/>
    <property type="match status" value="1"/>
</dbReference>
<keyword evidence="2" id="KW-0812">Transmembrane</keyword>
<evidence type="ECO:0000256" key="5">
    <source>
        <dbReference type="SAM" id="MobiDB-lite"/>
    </source>
</evidence>
<dbReference type="InterPro" id="IPR006260">
    <property type="entry name" value="TonB/TolA_C"/>
</dbReference>
<feature type="non-terminal residue" evidence="7">
    <location>
        <position position="1"/>
    </location>
</feature>
<evidence type="ECO:0000313" key="8">
    <source>
        <dbReference type="Proteomes" id="UP000194699"/>
    </source>
</evidence>
<feature type="region of interest" description="Disordered" evidence="5">
    <location>
        <begin position="1"/>
        <end position="98"/>
    </location>
</feature>
<feature type="region of interest" description="Disordered" evidence="5">
    <location>
        <begin position="154"/>
        <end position="179"/>
    </location>
</feature>
<dbReference type="AlphaFoldDB" id="A0A241ZAB1"/>
<gene>
    <name evidence="7" type="ORF">B9X95_17675</name>
</gene>
<dbReference type="InterPro" id="IPR014161">
    <property type="entry name" value="Tol-Pal_TolA"/>
</dbReference>
<dbReference type="GO" id="GO:0019534">
    <property type="term" value="F:toxin transmembrane transporter activity"/>
    <property type="evidence" value="ECO:0007669"/>
    <property type="project" value="InterPro"/>
</dbReference>
<name>A0A241ZAB1_ACIBA</name>
<keyword evidence="4" id="KW-0472">Membrane</keyword>
<dbReference type="GO" id="GO:0016020">
    <property type="term" value="C:membrane"/>
    <property type="evidence" value="ECO:0007669"/>
    <property type="project" value="UniProtKB-SubCell"/>
</dbReference>
<reference evidence="7 8" key="1">
    <citation type="submission" date="2017-05" db="EMBL/GenBank/DDBJ databases">
        <authorList>
            <person name="Song R."/>
            <person name="Chenine A.L."/>
            <person name="Ruprecht R.M."/>
        </authorList>
    </citation>
    <scope>NUCLEOTIDE SEQUENCE [LARGE SCALE GENOMIC DNA]</scope>
    <source>
        <strain evidence="7 8">PR350</strain>
    </source>
</reference>
<dbReference type="PROSITE" id="PS52015">
    <property type="entry name" value="TONB_CTD"/>
    <property type="match status" value="1"/>
</dbReference>
<proteinExistence type="predicted"/>
<evidence type="ECO:0000256" key="2">
    <source>
        <dbReference type="ARBA" id="ARBA00022692"/>
    </source>
</evidence>
<sequence length="179" mass="19159">AKRKAEADAKAKQQKAAEDAKRKAEADAKAKQQKAAEDAKRKAEADAKAKQQKAAEDARRKAEIEAEEKAASAKKAQEEAAQKKGEAKKIASSAKRDFEQKIRRAWDVPTGSSGKTVSVRFTLSDSGSVSSIVITRSSGDDALDASIKAAIQASAPYPMPSDPDARREARSVTSTFRAQ</sequence>
<organism evidence="7 8">
    <name type="scientific">Acinetobacter baumannii</name>
    <dbReference type="NCBI Taxonomy" id="470"/>
    <lineage>
        <taxon>Bacteria</taxon>
        <taxon>Pseudomonadati</taxon>
        <taxon>Pseudomonadota</taxon>
        <taxon>Gammaproteobacteria</taxon>
        <taxon>Moraxellales</taxon>
        <taxon>Moraxellaceae</taxon>
        <taxon>Acinetobacter</taxon>
        <taxon>Acinetobacter calcoaceticus/baumannii complex</taxon>
    </lineage>
</organism>
<dbReference type="NCBIfam" id="TIGR01352">
    <property type="entry name" value="tonB_Cterm"/>
    <property type="match status" value="1"/>
</dbReference>
<dbReference type="RefSeq" id="WP_079739833.1">
    <property type="nucleotide sequence ID" value="NZ_JZJE02000103.1"/>
</dbReference>
<keyword evidence="3" id="KW-1133">Transmembrane helix</keyword>
<evidence type="ECO:0000313" key="7">
    <source>
        <dbReference type="EMBL" id="OTM80979.1"/>
    </source>
</evidence>
<evidence type="ECO:0000256" key="4">
    <source>
        <dbReference type="ARBA" id="ARBA00023136"/>
    </source>
</evidence>
<dbReference type="EMBL" id="NGEL01000174">
    <property type="protein sequence ID" value="OTM80979.1"/>
    <property type="molecule type" value="Genomic_DNA"/>
</dbReference>
<dbReference type="SUPFAM" id="SSF74653">
    <property type="entry name" value="TolA/TonB C-terminal domain"/>
    <property type="match status" value="1"/>
</dbReference>
<dbReference type="Proteomes" id="UP000194699">
    <property type="component" value="Unassembled WGS sequence"/>
</dbReference>
<evidence type="ECO:0000256" key="1">
    <source>
        <dbReference type="ARBA" id="ARBA00004167"/>
    </source>
</evidence>
<protein>
    <submittedName>
        <fullName evidence="7">Protein TolA</fullName>
    </submittedName>
</protein>
<comment type="caution">
    <text evidence="7">The sequence shown here is derived from an EMBL/GenBank/DDBJ whole genome shotgun (WGS) entry which is preliminary data.</text>
</comment>
<evidence type="ECO:0000256" key="3">
    <source>
        <dbReference type="ARBA" id="ARBA00022989"/>
    </source>
</evidence>